<protein>
    <submittedName>
        <fullName evidence="2">Type II toxin-antitoxin system death-on-curing family toxin</fullName>
    </submittedName>
</protein>
<name>A0ABP3QN05_9BACI</name>
<comment type="caution">
    <text evidence="2">The sequence shown here is derived from an EMBL/GenBank/DDBJ whole genome shotgun (WGS) entry which is preliminary data.</text>
</comment>
<dbReference type="PROSITE" id="PS51459">
    <property type="entry name" value="FIDO"/>
    <property type="match status" value="1"/>
</dbReference>
<sequence length="131" mass="14831">MAPIRYLTVEEVISINLYLINRYSRGETAGVKDATLLDSAINRPKQSAFGEDAYPSMVEKAAALFQSLAFNHAFHNANKRTAFTSMIQFLKYNGLNFYMDPKEAEDFVVDTVNHKYNFADIVTIISKHSIN</sequence>
<dbReference type="RefSeq" id="WP_343810477.1">
    <property type="nucleotide sequence ID" value="NZ_BAAADS010000005.1"/>
</dbReference>
<dbReference type="InterPro" id="IPR053737">
    <property type="entry name" value="Type_II_TA_Toxin"/>
</dbReference>
<gene>
    <name evidence="2" type="ORF">GCM10009001_07780</name>
</gene>
<evidence type="ECO:0000313" key="3">
    <source>
        <dbReference type="Proteomes" id="UP001500866"/>
    </source>
</evidence>
<proteinExistence type="predicted"/>
<dbReference type="SUPFAM" id="SSF140931">
    <property type="entry name" value="Fic-like"/>
    <property type="match status" value="1"/>
</dbReference>
<dbReference type="Proteomes" id="UP001500866">
    <property type="component" value="Unassembled WGS sequence"/>
</dbReference>
<dbReference type="Pfam" id="PF02661">
    <property type="entry name" value="Fic"/>
    <property type="match status" value="1"/>
</dbReference>
<dbReference type="NCBIfam" id="TIGR01550">
    <property type="entry name" value="DOC_P1"/>
    <property type="match status" value="1"/>
</dbReference>
<keyword evidence="3" id="KW-1185">Reference proteome</keyword>
<dbReference type="InterPro" id="IPR003812">
    <property type="entry name" value="Fido"/>
</dbReference>
<dbReference type="PANTHER" id="PTHR39426:SF1">
    <property type="entry name" value="HOMOLOGY TO DEATH-ON-CURING PROTEIN OF PHAGE P1"/>
    <property type="match status" value="1"/>
</dbReference>
<feature type="domain" description="Fido" evidence="1">
    <location>
        <begin position="7"/>
        <end position="127"/>
    </location>
</feature>
<evidence type="ECO:0000259" key="1">
    <source>
        <dbReference type="PROSITE" id="PS51459"/>
    </source>
</evidence>
<accession>A0ABP3QN05</accession>
<dbReference type="EMBL" id="BAAADS010000005">
    <property type="protein sequence ID" value="GAA0594104.1"/>
    <property type="molecule type" value="Genomic_DNA"/>
</dbReference>
<dbReference type="InterPro" id="IPR036597">
    <property type="entry name" value="Fido-like_dom_sf"/>
</dbReference>
<dbReference type="InterPro" id="IPR006440">
    <property type="entry name" value="Doc"/>
</dbReference>
<reference evidence="3" key="1">
    <citation type="journal article" date="2019" name="Int. J. Syst. Evol. Microbiol.">
        <title>The Global Catalogue of Microorganisms (GCM) 10K type strain sequencing project: providing services to taxonomists for standard genome sequencing and annotation.</title>
        <authorList>
            <consortium name="The Broad Institute Genomics Platform"/>
            <consortium name="The Broad Institute Genome Sequencing Center for Infectious Disease"/>
            <person name="Wu L."/>
            <person name="Ma J."/>
        </authorList>
    </citation>
    <scope>NUCLEOTIDE SEQUENCE [LARGE SCALE GENOMIC DNA]</scope>
    <source>
        <strain evidence="3">JCM 15395</strain>
    </source>
</reference>
<evidence type="ECO:0000313" key="2">
    <source>
        <dbReference type="EMBL" id="GAA0594104.1"/>
    </source>
</evidence>
<organism evidence="2 3">
    <name type="scientific">Virgibacillus siamensis</name>
    <dbReference type="NCBI Taxonomy" id="480071"/>
    <lineage>
        <taxon>Bacteria</taxon>
        <taxon>Bacillati</taxon>
        <taxon>Bacillota</taxon>
        <taxon>Bacilli</taxon>
        <taxon>Bacillales</taxon>
        <taxon>Bacillaceae</taxon>
        <taxon>Virgibacillus</taxon>
    </lineage>
</organism>
<dbReference type="Gene3D" id="1.20.120.1870">
    <property type="entry name" value="Fic/DOC protein, Fido domain"/>
    <property type="match status" value="1"/>
</dbReference>
<dbReference type="PANTHER" id="PTHR39426">
    <property type="entry name" value="HOMOLOGY TO DEATH-ON-CURING PROTEIN OF PHAGE P1"/>
    <property type="match status" value="1"/>
</dbReference>